<evidence type="ECO:0000256" key="7">
    <source>
        <dbReference type="SAM" id="Phobius"/>
    </source>
</evidence>
<comment type="caution">
    <text evidence="8">The sequence shown here is derived from an EMBL/GenBank/DDBJ whole genome shotgun (WGS) entry which is preliminary data.</text>
</comment>
<evidence type="ECO:0008006" key="10">
    <source>
        <dbReference type="Google" id="ProtNLM"/>
    </source>
</evidence>
<evidence type="ECO:0000313" key="9">
    <source>
        <dbReference type="Proteomes" id="UP000241769"/>
    </source>
</evidence>
<evidence type="ECO:0000256" key="6">
    <source>
        <dbReference type="SAM" id="MobiDB-lite"/>
    </source>
</evidence>
<dbReference type="PANTHER" id="PTHR31645">
    <property type="entry name" value="OLIGOPEPTIDE TRANSPORTER YGL114W-RELATED"/>
    <property type="match status" value="1"/>
</dbReference>
<feature type="transmembrane region" description="Helical" evidence="7">
    <location>
        <begin position="154"/>
        <end position="172"/>
    </location>
</feature>
<feature type="transmembrane region" description="Helical" evidence="7">
    <location>
        <begin position="366"/>
        <end position="394"/>
    </location>
</feature>
<keyword evidence="3 7" id="KW-0812">Transmembrane</keyword>
<protein>
    <recommendedName>
        <fullName evidence="10">Oligopeptide transporter</fullName>
    </recommendedName>
</protein>
<dbReference type="InterPro" id="IPR045035">
    <property type="entry name" value="YSL-like"/>
</dbReference>
<evidence type="ECO:0000256" key="5">
    <source>
        <dbReference type="ARBA" id="ARBA00023136"/>
    </source>
</evidence>
<feature type="transmembrane region" description="Helical" evidence="7">
    <location>
        <begin position="256"/>
        <end position="276"/>
    </location>
</feature>
<organism evidence="8 9">
    <name type="scientific">Planoprotostelium fungivorum</name>
    <dbReference type="NCBI Taxonomy" id="1890364"/>
    <lineage>
        <taxon>Eukaryota</taxon>
        <taxon>Amoebozoa</taxon>
        <taxon>Evosea</taxon>
        <taxon>Variosea</taxon>
        <taxon>Cavosteliida</taxon>
        <taxon>Cavosteliaceae</taxon>
        <taxon>Planoprotostelium</taxon>
    </lineage>
</organism>
<dbReference type="NCBIfam" id="TIGR00728">
    <property type="entry name" value="OPT_sfam"/>
    <property type="match status" value="2"/>
</dbReference>
<feature type="transmembrane region" description="Helical" evidence="7">
    <location>
        <begin position="526"/>
        <end position="547"/>
    </location>
</feature>
<feature type="region of interest" description="Disordered" evidence="6">
    <location>
        <begin position="714"/>
        <end position="734"/>
    </location>
</feature>
<keyword evidence="4 7" id="KW-1133">Transmembrane helix</keyword>
<feature type="transmembrane region" description="Helical" evidence="7">
    <location>
        <begin position="582"/>
        <end position="603"/>
    </location>
</feature>
<dbReference type="AlphaFoldDB" id="A0A2P6NTB1"/>
<evidence type="ECO:0000256" key="2">
    <source>
        <dbReference type="ARBA" id="ARBA00022448"/>
    </source>
</evidence>
<dbReference type="EMBL" id="MDYQ01000022">
    <property type="protein sequence ID" value="PRP87181.1"/>
    <property type="molecule type" value="Genomic_DNA"/>
</dbReference>
<comment type="subcellular location">
    <subcellularLocation>
        <location evidence="1">Membrane</location>
        <topology evidence="1">Multi-pass membrane protein</topology>
    </subcellularLocation>
</comment>
<sequence>MSFRSSRRASIFREESDGSSGTTALLPVDKVQFKNPEYNAFTASGIASIIVGVLVGGILCFTNTYFGLTAGWVTMGSLQSTLLGFGLIKALSLGKTNNLFGRFGPLDNVLLQTTAVATATMPLAAGFVGIIPALEKLDPQLDNHEPVKLNFIKMLAWSFALCYFGVFFAVPLRRQTILKEKLKFPSGTATAQMIRVLHKMPSVTEDDELAEEVDERRSLIHHDEFAMKEQYNTPLERDITQYQEEKAEAALWRNRWIALGASFLSSGLLTVFTYFVKVVGDLQVFEWVHLPGATDFYWWIKVSLSYGGQGMIMGIKTSSSMMLGAIVGWAILGPISLEKGWSKWLVSYPDPKHPPVEAYSRTPTNWILWISLAIMLTEAVVGLGVMLIKMIIAYKKNKAEEVHDPAPPSQSVPHWLWISGLIVSSALCIGIVTPLFGIAWYDPLVALLMSLLVSVLAVRALGETDFNPVSGVGKIAQIVLSFVSPGQIVPCLVAGAIAEAGATQAGDLLQDLKTGHLLNASPRAMLVGQAIGSIFSVFFSAGAYALYASIYTIGQKPMTAPMANVWLAMSRVLMNRSLPSSVIPFCIGFAVLSGVITVIENVLPERWHKYTKWIPSPMAFAIGMFIQPNVTIPRWIGSIIQVIWMKWKPTSHTNYMIVVASGFVLGEGLFSILTLVFTATGIHGFGETIDGGERRSTTKVMDLHAKISAEMRSHRNPPLPTADTSRHYHRSMMH</sequence>
<feature type="transmembrane region" description="Helical" evidence="7">
    <location>
        <begin position="655"/>
        <end position="677"/>
    </location>
</feature>
<dbReference type="InterPro" id="IPR027469">
    <property type="entry name" value="Cation_efflux_TMD_sf"/>
</dbReference>
<dbReference type="OrthoDB" id="627262at2759"/>
<evidence type="ECO:0000313" key="8">
    <source>
        <dbReference type="EMBL" id="PRP87181.1"/>
    </source>
</evidence>
<dbReference type="InParanoid" id="A0A2P6NTB1"/>
<keyword evidence="9" id="KW-1185">Reference proteome</keyword>
<accession>A0A2P6NTB1</accession>
<reference evidence="8 9" key="1">
    <citation type="journal article" date="2018" name="Genome Biol. Evol.">
        <title>Multiple Roots of Fruiting Body Formation in Amoebozoa.</title>
        <authorList>
            <person name="Hillmann F."/>
            <person name="Forbes G."/>
            <person name="Novohradska S."/>
            <person name="Ferling I."/>
            <person name="Riege K."/>
            <person name="Groth M."/>
            <person name="Westermann M."/>
            <person name="Marz M."/>
            <person name="Spaller T."/>
            <person name="Winckler T."/>
            <person name="Schaap P."/>
            <person name="Glockner G."/>
        </authorList>
    </citation>
    <scope>NUCLEOTIDE SEQUENCE [LARGE SCALE GENOMIC DNA]</scope>
    <source>
        <strain evidence="8 9">Jena</strain>
    </source>
</reference>
<dbReference type="GO" id="GO:0016020">
    <property type="term" value="C:membrane"/>
    <property type="evidence" value="ECO:0007669"/>
    <property type="project" value="UniProtKB-SubCell"/>
</dbReference>
<evidence type="ECO:0000256" key="4">
    <source>
        <dbReference type="ARBA" id="ARBA00022989"/>
    </source>
</evidence>
<evidence type="ECO:0000256" key="3">
    <source>
        <dbReference type="ARBA" id="ARBA00022692"/>
    </source>
</evidence>
<feature type="transmembrane region" description="Helical" evidence="7">
    <location>
        <begin position="109"/>
        <end position="134"/>
    </location>
</feature>
<feature type="transmembrane region" description="Helical" evidence="7">
    <location>
        <begin position="40"/>
        <end position="59"/>
    </location>
</feature>
<dbReference type="InterPro" id="IPR004813">
    <property type="entry name" value="OPT"/>
</dbReference>
<dbReference type="PANTHER" id="PTHR31645:SF0">
    <property type="entry name" value="OLIGOPEPTIDE TRANSPORTER YGL114W-RELATED"/>
    <property type="match status" value="1"/>
</dbReference>
<feature type="transmembrane region" description="Helical" evidence="7">
    <location>
        <begin position="415"/>
        <end position="438"/>
    </location>
</feature>
<dbReference type="SUPFAM" id="SSF161111">
    <property type="entry name" value="Cation efflux protein transmembrane domain-like"/>
    <property type="match status" value="1"/>
</dbReference>
<dbReference type="Proteomes" id="UP000241769">
    <property type="component" value="Unassembled WGS sequence"/>
</dbReference>
<feature type="transmembrane region" description="Helical" evidence="7">
    <location>
        <begin position="321"/>
        <end position="337"/>
    </location>
</feature>
<dbReference type="Pfam" id="PF03169">
    <property type="entry name" value="OPT"/>
    <property type="match status" value="1"/>
</dbReference>
<evidence type="ECO:0000256" key="1">
    <source>
        <dbReference type="ARBA" id="ARBA00004141"/>
    </source>
</evidence>
<name>A0A2P6NTB1_9EUKA</name>
<gene>
    <name evidence="8" type="ORF">PROFUN_01443</name>
</gene>
<keyword evidence="5 7" id="KW-0472">Membrane</keyword>
<feature type="region of interest" description="Disordered" evidence="6">
    <location>
        <begin position="1"/>
        <end position="21"/>
    </location>
</feature>
<feature type="transmembrane region" description="Helical" evidence="7">
    <location>
        <begin position="444"/>
        <end position="462"/>
    </location>
</feature>
<proteinExistence type="predicted"/>
<dbReference type="GO" id="GO:0035673">
    <property type="term" value="F:oligopeptide transmembrane transporter activity"/>
    <property type="evidence" value="ECO:0007669"/>
    <property type="project" value="InterPro"/>
</dbReference>
<keyword evidence="2" id="KW-0813">Transport</keyword>
<feature type="transmembrane region" description="Helical" evidence="7">
    <location>
        <begin position="65"/>
        <end position="88"/>
    </location>
</feature>
<dbReference type="STRING" id="1890364.A0A2P6NTB1"/>
<dbReference type="FunCoup" id="A0A2P6NTB1">
    <property type="interactions" value="33"/>
</dbReference>